<evidence type="ECO:0000313" key="1">
    <source>
        <dbReference type="EMBL" id="KAF2174767.1"/>
    </source>
</evidence>
<gene>
    <name evidence="1" type="ORF">K469DRAFT_101350</name>
</gene>
<keyword evidence="2" id="KW-1185">Reference proteome</keyword>
<dbReference type="EMBL" id="ML994776">
    <property type="protein sequence ID" value="KAF2174767.1"/>
    <property type="molecule type" value="Genomic_DNA"/>
</dbReference>
<name>A0A6A6D5Y1_9PEZI</name>
<evidence type="ECO:0000313" key="2">
    <source>
        <dbReference type="Proteomes" id="UP000800200"/>
    </source>
</evidence>
<organism evidence="1 2">
    <name type="scientific">Zopfia rhizophila CBS 207.26</name>
    <dbReference type="NCBI Taxonomy" id="1314779"/>
    <lineage>
        <taxon>Eukaryota</taxon>
        <taxon>Fungi</taxon>
        <taxon>Dikarya</taxon>
        <taxon>Ascomycota</taxon>
        <taxon>Pezizomycotina</taxon>
        <taxon>Dothideomycetes</taxon>
        <taxon>Dothideomycetes incertae sedis</taxon>
        <taxon>Zopfiaceae</taxon>
        <taxon>Zopfia</taxon>
    </lineage>
</organism>
<dbReference type="Proteomes" id="UP000800200">
    <property type="component" value="Unassembled WGS sequence"/>
</dbReference>
<sequence>MKMPHLLTGEELWLHPEQHVDHGERREKPDSFLTAVPRFEILLFLYQLRLIIRSDTSHSAAGILTLNLIEFKQRLNLACMKKEDRNRDSALGCPLASGGAALQLSVEDCCSGNAWYRLCSKIDQNSCDIRKAIPSNERYIQSKKCLVLVSTASALLRPGRYHTSNCSADFLYKMGRHLRRRLLRICIFCPSVRIHSVRAMGLGILSSSSFGMAVTDPSSLF</sequence>
<dbReference type="AlphaFoldDB" id="A0A6A6D5Y1"/>
<protein>
    <submittedName>
        <fullName evidence="1">Uncharacterized protein</fullName>
    </submittedName>
</protein>
<reference evidence="1" key="1">
    <citation type="journal article" date="2020" name="Stud. Mycol.">
        <title>101 Dothideomycetes genomes: a test case for predicting lifestyles and emergence of pathogens.</title>
        <authorList>
            <person name="Haridas S."/>
            <person name="Albert R."/>
            <person name="Binder M."/>
            <person name="Bloem J."/>
            <person name="Labutti K."/>
            <person name="Salamov A."/>
            <person name="Andreopoulos B."/>
            <person name="Baker S."/>
            <person name="Barry K."/>
            <person name="Bills G."/>
            <person name="Bluhm B."/>
            <person name="Cannon C."/>
            <person name="Castanera R."/>
            <person name="Culley D."/>
            <person name="Daum C."/>
            <person name="Ezra D."/>
            <person name="Gonzalez J."/>
            <person name="Henrissat B."/>
            <person name="Kuo A."/>
            <person name="Liang C."/>
            <person name="Lipzen A."/>
            <person name="Lutzoni F."/>
            <person name="Magnuson J."/>
            <person name="Mondo S."/>
            <person name="Nolan M."/>
            <person name="Ohm R."/>
            <person name="Pangilinan J."/>
            <person name="Park H.-J."/>
            <person name="Ramirez L."/>
            <person name="Alfaro M."/>
            <person name="Sun H."/>
            <person name="Tritt A."/>
            <person name="Yoshinaga Y."/>
            <person name="Zwiers L.-H."/>
            <person name="Turgeon B."/>
            <person name="Goodwin S."/>
            <person name="Spatafora J."/>
            <person name="Crous P."/>
            <person name="Grigoriev I."/>
        </authorList>
    </citation>
    <scope>NUCLEOTIDE SEQUENCE</scope>
    <source>
        <strain evidence="1">CBS 207.26</strain>
    </source>
</reference>
<accession>A0A6A6D5Y1</accession>
<proteinExistence type="predicted"/>